<dbReference type="InterPro" id="IPR044922">
    <property type="entry name" value="DUF2063_N_sf"/>
</dbReference>
<dbReference type="AlphaFoldDB" id="A0A1H7RGD8"/>
<organism evidence="2 3">
    <name type="scientific">Stigmatella aurantiaca</name>
    <dbReference type="NCBI Taxonomy" id="41"/>
    <lineage>
        <taxon>Bacteria</taxon>
        <taxon>Pseudomonadati</taxon>
        <taxon>Myxococcota</taxon>
        <taxon>Myxococcia</taxon>
        <taxon>Myxococcales</taxon>
        <taxon>Cystobacterineae</taxon>
        <taxon>Archangiaceae</taxon>
        <taxon>Stigmatella</taxon>
    </lineage>
</organism>
<dbReference type="GO" id="GO:0003677">
    <property type="term" value="F:DNA binding"/>
    <property type="evidence" value="ECO:0007669"/>
    <property type="project" value="UniProtKB-KW"/>
</dbReference>
<keyword evidence="2" id="KW-0238">DNA-binding</keyword>
<protein>
    <submittedName>
        <fullName evidence="2">Putative DNA-binding domain-containing protein</fullName>
    </submittedName>
</protein>
<evidence type="ECO:0000313" key="2">
    <source>
        <dbReference type="EMBL" id="SEL58904.1"/>
    </source>
</evidence>
<evidence type="ECO:0000259" key="1">
    <source>
        <dbReference type="Pfam" id="PF09836"/>
    </source>
</evidence>
<keyword evidence="3" id="KW-1185">Reference proteome</keyword>
<feature type="domain" description="Putative DNA-binding" evidence="1">
    <location>
        <begin position="24"/>
        <end position="99"/>
    </location>
</feature>
<reference evidence="3" key="1">
    <citation type="submission" date="2016-10" db="EMBL/GenBank/DDBJ databases">
        <authorList>
            <person name="Varghese N."/>
            <person name="Submissions S."/>
        </authorList>
    </citation>
    <scope>NUCLEOTIDE SEQUENCE [LARGE SCALE GENOMIC DNA]</scope>
    <source>
        <strain evidence="3">DSM 17044</strain>
    </source>
</reference>
<evidence type="ECO:0000313" key="3">
    <source>
        <dbReference type="Proteomes" id="UP000182719"/>
    </source>
</evidence>
<dbReference type="InterPro" id="IPR018640">
    <property type="entry name" value="DUF2063"/>
</dbReference>
<gene>
    <name evidence="2" type="ORF">SAMN05444354_10722</name>
</gene>
<dbReference type="Gene3D" id="1.10.150.690">
    <property type="entry name" value="DUF2063"/>
    <property type="match status" value="1"/>
</dbReference>
<dbReference type="RefSeq" id="WP_075007084.1">
    <property type="nucleotide sequence ID" value="NZ_FOAP01000007.1"/>
</dbReference>
<dbReference type="Proteomes" id="UP000182719">
    <property type="component" value="Unassembled WGS sequence"/>
</dbReference>
<dbReference type="Pfam" id="PF09836">
    <property type="entry name" value="DUF2063"/>
    <property type="match status" value="1"/>
</dbReference>
<name>A0A1H7RGD8_STIAU</name>
<dbReference type="EMBL" id="FOAP01000007">
    <property type="protein sequence ID" value="SEL58904.1"/>
    <property type="molecule type" value="Genomic_DNA"/>
</dbReference>
<accession>A0A1H7RGD8</accession>
<proteinExistence type="predicted"/>
<dbReference type="OrthoDB" id="5380749at2"/>
<sequence>MKPGLRHFFDSMTDFLAAPSGLERLRASHPGWDEAPARVALYGEFVSHHVRATLAKLYPYTQASVGPECWTALLDGFEVQRPARHYEMNQLGEGFPAYVADQAEALGLKAFIPALARFEWTDWTVYASEEPLPGPVERLTVNPTLAMLQHPFRLCAWVRGQCQAPAPQEGEEMALLWRHPQQLTTWFMPAHDRALLVVKMALEGLSPEAVAAATGMLVDTVHRAVAGCVREGFILSP</sequence>